<organism evidence="7 8">
    <name type="scientific">Arthrobacter alpinus</name>
    <dbReference type="NCBI Taxonomy" id="656366"/>
    <lineage>
        <taxon>Bacteria</taxon>
        <taxon>Bacillati</taxon>
        <taxon>Actinomycetota</taxon>
        <taxon>Actinomycetes</taxon>
        <taxon>Micrococcales</taxon>
        <taxon>Micrococcaceae</taxon>
        <taxon>Arthrobacter</taxon>
    </lineage>
</organism>
<evidence type="ECO:0000256" key="6">
    <source>
        <dbReference type="RuleBase" id="RU363041"/>
    </source>
</evidence>
<dbReference type="RefSeq" id="WP_062005496.1">
    <property type="nucleotide sequence ID" value="NZ_CP012677.1"/>
</dbReference>
<feature type="transmembrane region" description="Helical" evidence="6">
    <location>
        <begin position="32"/>
        <end position="53"/>
    </location>
</feature>
<sequence length="327" mass="34209">MDSWVVLAAFGVGIVVGLTGMGGGALMTPALVLIFGVPPLAAVSSDLVASAVMKPVGSWVHLRQKTVNLELVKWLVIGSVPSAFCGVLILKWMGPAEAVQNGVRIALGVALLVSALLLAVRAYLKIVERTKAQRHGQDAPTSLQNGPLRARPLPTVLLGIVGGVIVGMTSVGSGSIIIIGLMMIYPALKTNQLVGTDLLQAVPLVAAAAFGHTLFGDLDLGLTIPLIIGSIPGVFIGAQLSSRLSGGFIRRALAFVLLASGLKMLGLENHLTALTLVAFLLVTPLAWMAIRLHFGLPALATRERMQRRNQLGSQELATGENVEAHEK</sequence>
<evidence type="ECO:0000256" key="5">
    <source>
        <dbReference type="ARBA" id="ARBA00023136"/>
    </source>
</evidence>
<accession>A0A0M5M2U0</accession>
<dbReference type="KEGG" id="aaq:AOC05_02760"/>
<dbReference type="EMBL" id="CP012677">
    <property type="protein sequence ID" value="ALE91520.1"/>
    <property type="molecule type" value="Genomic_DNA"/>
</dbReference>
<name>A0A0M5M2U0_9MICC</name>
<feature type="transmembrane region" description="Helical" evidence="6">
    <location>
        <begin position="220"/>
        <end position="241"/>
    </location>
</feature>
<dbReference type="AlphaFoldDB" id="A0A0M5M2U0"/>
<feature type="transmembrane region" description="Helical" evidence="6">
    <location>
        <begin position="74"/>
        <end position="93"/>
    </location>
</feature>
<keyword evidence="6" id="KW-1003">Cell membrane</keyword>
<evidence type="ECO:0000256" key="4">
    <source>
        <dbReference type="ARBA" id="ARBA00022989"/>
    </source>
</evidence>
<evidence type="ECO:0000313" key="7">
    <source>
        <dbReference type="EMBL" id="ALE91520.1"/>
    </source>
</evidence>
<dbReference type="InterPro" id="IPR051598">
    <property type="entry name" value="TSUP/Inactive_protease-like"/>
</dbReference>
<dbReference type="GO" id="GO:0005886">
    <property type="term" value="C:plasma membrane"/>
    <property type="evidence" value="ECO:0007669"/>
    <property type="project" value="UniProtKB-SubCell"/>
</dbReference>
<proteinExistence type="inferred from homology"/>
<reference evidence="8" key="1">
    <citation type="submission" date="2015-09" db="EMBL/GenBank/DDBJ databases">
        <title>Complete genome of Arthrobacter alpinus strain R3.8.</title>
        <authorList>
            <person name="See-Too W.S."/>
            <person name="Chan K.G."/>
        </authorList>
    </citation>
    <scope>NUCLEOTIDE SEQUENCE [LARGE SCALE GENOMIC DNA]</scope>
    <source>
        <strain evidence="8">R3.8</strain>
    </source>
</reference>
<feature type="transmembrane region" description="Helical" evidence="6">
    <location>
        <begin position="105"/>
        <end position="124"/>
    </location>
</feature>
<dbReference type="PATRIC" id="fig|656366.3.peg.610"/>
<dbReference type="InterPro" id="IPR002781">
    <property type="entry name" value="TM_pro_TauE-like"/>
</dbReference>
<dbReference type="PANTHER" id="PTHR43701">
    <property type="entry name" value="MEMBRANE TRANSPORTER PROTEIN MJ0441-RELATED"/>
    <property type="match status" value="1"/>
</dbReference>
<keyword evidence="8" id="KW-1185">Reference proteome</keyword>
<dbReference type="Proteomes" id="UP000062833">
    <property type="component" value="Chromosome"/>
</dbReference>
<keyword evidence="4 6" id="KW-1133">Transmembrane helix</keyword>
<feature type="transmembrane region" description="Helical" evidence="6">
    <location>
        <begin position="7"/>
        <end position="26"/>
    </location>
</feature>
<dbReference type="OrthoDB" id="5189995at2"/>
<protein>
    <recommendedName>
        <fullName evidence="6">Probable membrane transporter protein</fullName>
    </recommendedName>
</protein>
<evidence type="ECO:0000256" key="2">
    <source>
        <dbReference type="ARBA" id="ARBA00009142"/>
    </source>
</evidence>
<keyword evidence="5 6" id="KW-0472">Membrane</keyword>
<gene>
    <name evidence="7" type="ORF">AOC05_02760</name>
</gene>
<feature type="transmembrane region" description="Helical" evidence="6">
    <location>
        <begin position="273"/>
        <end position="300"/>
    </location>
</feature>
<comment type="similarity">
    <text evidence="2 6">Belongs to the 4-toluene sulfonate uptake permease (TSUP) (TC 2.A.102) family.</text>
</comment>
<comment type="subcellular location">
    <subcellularLocation>
        <location evidence="6">Cell membrane</location>
        <topology evidence="6">Multi-pass membrane protein</topology>
    </subcellularLocation>
    <subcellularLocation>
        <location evidence="1">Membrane</location>
        <topology evidence="1">Multi-pass membrane protein</topology>
    </subcellularLocation>
</comment>
<keyword evidence="3 6" id="KW-0812">Transmembrane</keyword>
<feature type="transmembrane region" description="Helical" evidence="6">
    <location>
        <begin position="156"/>
        <end position="185"/>
    </location>
</feature>
<dbReference type="PANTHER" id="PTHR43701:SF2">
    <property type="entry name" value="MEMBRANE TRANSPORTER PROTEIN YJNA-RELATED"/>
    <property type="match status" value="1"/>
</dbReference>
<dbReference type="Pfam" id="PF01925">
    <property type="entry name" value="TauE"/>
    <property type="match status" value="1"/>
</dbReference>
<evidence type="ECO:0000256" key="3">
    <source>
        <dbReference type="ARBA" id="ARBA00022692"/>
    </source>
</evidence>
<evidence type="ECO:0000256" key="1">
    <source>
        <dbReference type="ARBA" id="ARBA00004141"/>
    </source>
</evidence>
<evidence type="ECO:0000313" key="8">
    <source>
        <dbReference type="Proteomes" id="UP000062833"/>
    </source>
</evidence>